<evidence type="ECO:0000313" key="5">
    <source>
        <dbReference type="Proteomes" id="UP001501218"/>
    </source>
</evidence>
<keyword evidence="5" id="KW-1185">Reference proteome</keyword>
<dbReference type="RefSeq" id="WP_344127427.1">
    <property type="nucleotide sequence ID" value="NZ_BAAARA010000003.1"/>
</dbReference>
<dbReference type="InterPro" id="IPR027381">
    <property type="entry name" value="LytR/CpsA/Psr_C"/>
</dbReference>
<keyword evidence="2" id="KW-0812">Transmembrane</keyword>
<name>A0ABN3FTK0_9PSEU</name>
<evidence type="ECO:0000256" key="1">
    <source>
        <dbReference type="SAM" id="MobiDB-lite"/>
    </source>
</evidence>
<sequence>MSVGEPSGGPGRVKLLGFGLIGVGVVAAGIGAVTLWSDGPGSTAAAPSPETSQVGTPAPQSPTQQPPQTSVPAPPPPPEVTPPPRSSTEKPTQPPTTEQQVPGRGTSDRQIVVRVFNNSTISGLAHRAAQDFKRSGYRVPEEGNYALSRIPTTTFYYRAGTGEEKLAKEVAAYFGARAEPRIPQIEHFEDGIVAIVTNDYKGPSEVK</sequence>
<proteinExistence type="predicted"/>
<evidence type="ECO:0000256" key="2">
    <source>
        <dbReference type="SAM" id="Phobius"/>
    </source>
</evidence>
<feature type="transmembrane region" description="Helical" evidence="2">
    <location>
        <begin position="15"/>
        <end position="36"/>
    </location>
</feature>
<dbReference type="EMBL" id="BAAARA010000003">
    <property type="protein sequence ID" value="GAA2337301.1"/>
    <property type="molecule type" value="Genomic_DNA"/>
</dbReference>
<feature type="compositionally biased region" description="Pro residues" evidence="1">
    <location>
        <begin position="72"/>
        <end position="85"/>
    </location>
</feature>
<protein>
    <submittedName>
        <fullName evidence="4">LytR C-terminal domain-containing protein</fullName>
    </submittedName>
</protein>
<dbReference type="Proteomes" id="UP001501218">
    <property type="component" value="Unassembled WGS sequence"/>
</dbReference>
<comment type="caution">
    <text evidence="4">The sequence shown here is derived from an EMBL/GenBank/DDBJ whole genome shotgun (WGS) entry which is preliminary data.</text>
</comment>
<feature type="domain" description="LytR/CpsA/Psr regulator C-terminal" evidence="3">
    <location>
        <begin position="110"/>
        <end position="200"/>
    </location>
</feature>
<accession>A0ABN3FTK0</accession>
<dbReference type="Pfam" id="PF13399">
    <property type="entry name" value="LytR_C"/>
    <property type="match status" value="1"/>
</dbReference>
<keyword evidence="2" id="KW-0472">Membrane</keyword>
<evidence type="ECO:0000259" key="3">
    <source>
        <dbReference type="Pfam" id="PF13399"/>
    </source>
</evidence>
<dbReference type="Gene3D" id="3.30.70.2390">
    <property type="match status" value="1"/>
</dbReference>
<evidence type="ECO:0000313" key="4">
    <source>
        <dbReference type="EMBL" id="GAA2337301.1"/>
    </source>
</evidence>
<organism evidence="4 5">
    <name type="scientific">Saccharopolyspora halophila</name>
    <dbReference type="NCBI Taxonomy" id="405551"/>
    <lineage>
        <taxon>Bacteria</taxon>
        <taxon>Bacillati</taxon>
        <taxon>Actinomycetota</taxon>
        <taxon>Actinomycetes</taxon>
        <taxon>Pseudonocardiales</taxon>
        <taxon>Pseudonocardiaceae</taxon>
        <taxon>Saccharopolyspora</taxon>
    </lineage>
</organism>
<keyword evidence="2" id="KW-1133">Transmembrane helix</keyword>
<feature type="region of interest" description="Disordered" evidence="1">
    <location>
        <begin position="37"/>
        <end position="110"/>
    </location>
</feature>
<gene>
    <name evidence="4" type="ORF">GCM10009854_11760</name>
</gene>
<reference evidence="4 5" key="1">
    <citation type="journal article" date="2019" name="Int. J. Syst. Evol. Microbiol.">
        <title>The Global Catalogue of Microorganisms (GCM) 10K type strain sequencing project: providing services to taxonomists for standard genome sequencing and annotation.</title>
        <authorList>
            <consortium name="The Broad Institute Genomics Platform"/>
            <consortium name="The Broad Institute Genome Sequencing Center for Infectious Disease"/>
            <person name="Wu L."/>
            <person name="Ma J."/>
        </authorList>
    </citation>
    <scope>NUCLEOTIDE SEQUENCE [LARGE SCALE GENOMIC DNA]</scope>
    <source>
        <strain evidence="4 5">JCM 16221</strain>
    </source>
</reference>
<feature type="compositionally biased region" description="Low complexity" evidence="1">
    <location>
        <begin position="56"/>
        <end position="71"/>
    </location>
</feature>